<protein>
    <submittedName>
        <fullName evidence="2">Uncharacterized protein</fullName>
    </submittedName>
</protein>
<dbReference type="KEGG" id="vg:54992186"/>
<gene>
    <name evidence="2" type="primary">21</name>
    <name evidence="2" type="ORF">PBI_JACE_21</name>
</gene>
<keyword evidence="1" id="KW-0472">Membrane</keyword>
<dbReference type="RefSeq" id="YP_009801667.1">
    <property type="nucleotide sequence ID" value="NC_047974.1"/>
</dbReference>
<name>A0A2U8UJ05_9CAUD</name>
<keyword evidence="3" id="KW-1185">Reference proteome</keyword>
<organism evidence="2 3">
    <name type="scientific">Gordonia phage Jace</name>
    <dbReference type="NCBI Taxonomy" id="2182360"/>
    <lineage>
        <taxon>Viruses</taxon>
        <taxon>Duplodnaviria</taxon>
        <taxon>Heunggongvirae</taxon>
        <taxon>Uroviricota</taxon>
        <taxon>Caudoviricetes</taxon>
        <taxon>Jacevirus</taxon>
        <taxon>Jacevirus jace</taxon>
    </lineage>
</organism>
<sequence length="152" mass="16713">MLKRETPTMIEDSLTWGHVVAALGSTLGVAGVIYGKRADNRTTRDQTVQQSQQTAATVERETLNAADARWQAMLDQQRKDFEALLDPMRQSIADLTGKVAVLEAALDAKDIKLTEAIEFIRELLAVIRQNAPGLTPPDVPLSLAADVHPRRQ</sequence>
<keyword evidence="1" id="KW-1133">Transmembrane helix</keyword>
<dbReference type="Proteomes" id="UP000246975">
    <property type="component" value="Segment"/>
</dbReference>
<proteinExistence type="predicted"/>
<evidence type="ECO:0000313" key="2">
    <source>
        <dbReference type="EMBL" id="AWN03642.1"/>
    </source>
</evidence>
<evidence type="ECO:0000256" key="1">
    <source>
        <dbReference type="SAM" id="Phobius"/>
    </source>
</evidence>
<keyword evidence="1" id="KW-0812">Transmembrane</keyword>
<evidence type="ECO:0000313" key="3">
    <source>
        <dbReference type="Proteomes" id="UP000246975"/>
    </source>
</evidence>
<dbReference type="EMBL" id="MH153804">
    <property type="protein sequence ID" value="AWN03642.1"/>
    <property type="molecule type" value="Genomic_DNA"/>
</dbReference>
<reference evidence="2 3" key="1">
    <citation type="submission" date="2018-03" db="EMBL/GenBank/DDBJ databases">
        <authorList>
            <person name="Garlena R.A."/>
            <person name="Russell D.A."/>
            <person name="Pope W.H."/>
            <person name="Jacobs-Sera D."/>
            <person name="Hatfull G.F."/>
        </authorList>
    </citation>
    <scope>NUCLEOTIDE SEQUENCE [LARGE SCALE GENOMIC DNA]</scope>
</reference>
<feature type="transmembrane region" description="Helical" evidence="1">
    <location>
        <begin position="15"/>
        <end position="34"/>
    </location>
</feature>
<accession>A0A2U8UJ05</accession>
<dbReference type="GeneID" id="54992186"/>